<evidence type="ECO:0000256" key="1">
    <source>
        <dbReference type="ARBA" id="ARBA00004651"/>
    </source>
</evidence>
<dbReference type="OrthoDB" id="117970at2157"/>
<feature type="transmembrane region" description="Helical" evidence="8">
    <location>
        <begin position="51"/>
        <end position="70"/>
    </location>
</feature>
<dbReference type="AlphaFoldDB" id="H8I736"/>
<dbReference type="eggNOG" id="arCOG00143">
    <property type="taxonomic scope" value="Archaea"/>
</dbReference>
<evidence type="ECO:0000256" key="6">
    <source>
        <dbReference type="ARBA" id="ARBA00022989"/>
    </source>
</evidence>
<dbReference type="InterPro" id="IPR004812">
    <property type="entry name" value="Efflux_drug-R_Bcr/CmlA"/>
</dbReference>
<dbReference type="GeneID" id="11971672"/>
<feature type="transmembrane region" description="Helical" evidence="8">
    <location>
        <begin position="82"/>
        <end position="104"/>
    </location>
</feature>
<accession>H8I736</accession>
<sequence>MENRSKEQKYLGKKGLIALIALLSAFVPLSTDIYLPALPGMADFFGAPAKLVNLTLIMFFIFFAAGMLFWGPMSDRYGRKPALLAGVTIYVISSVLCACSASIYQLIAFRILQAIGGSVASAVSTAIVKDVYRFEERESILAIVQSMVMISPALAPVLGAFMLSFTSWRGVFWALAAIGFIALMGSTAFQDTIARRSSVTIVESIGRLGVVLRNPGFLSLLILFSMTSISAMAFVASSSYVYENGFGVSEQAYSYYFALNAMGLLFGPMLYVKLSERHGRGQIINACFITIALSGVLVYLVGNISPLLFAFSILPATIAGVCSRPPGTNLMLEQQQEDAGSASSLMGCFTTIMGTIGMLIISLDWGSIIAALGIIYIAIGLTGLALWTLISKMSIIKQAPAAEAR</sequence>
<feature type="transmembrane region" description="Helical" evidence="8">
    <location>
        <begin position="368"/>
        <end position="390"/>
    </location>
</feature>
<dbReference type="Proteomes" id="UP000005233">
    <property type="component" value="Chromosome"/>
</dbReference>
<feature type="transmembrane region" description="Helical" evidence="8">
    <location>
        <begin position="253"/>
        <end position="271"/>
    </location>
</feature>
<keyword evidence="4" id="KW-1003">Cell membrane</keyword>
<dbReference type="EMBL" id="CP003243">
    <property type="protein sequence ID" value="AFD00287.1"/>
    <property type="molecule type" value="Genomic_DNA"/>
</dbReference>
<evidence type="ECO:0000256" key="8">
    <source>
        <dbReference type="SAM" id="Phobius"/>
    </source>
</evidence>
<protein>
    <submittedName>
        <fullName evidence="10">Drug resistance transporter, Bcr/CflA subfamily</fullName>
    </submittedName>
</protein>
<feature type="transmembrane region" description="Helical" evidence="8">
    <location>
        <begin position="217"/>
        <end position="241"/>
    </location>
</feature>
<evidence type="ECO:0000256" key="7">
    <source>
        <dbReference type="ARBA" id="ARBA00023136"/>
    </source>
</evidence>
<dbReference type="NCBIfam" id="TIGR00710">
    <property type="entry name" value="efflux_Bcr_CflA"/>
    <property type="match status" value="1"/>
</dbReference>
<dbReference type="PANTHER" id="PTHR23502:SF132">
    <property type="entry name" value="POLYAMINE TRANSPORTER 2-RELATED"/>
    <property type="match status" value="1"/>
</dbReference>
<dbReference type="PANTHER" id="PTHR23502">
    <property type="entry name" value="MAJOR FACILITATOR SUPERFAMILY"/>
    <property type="match status" value="1"/>
</dbReference>
<comment type="similarity">
    <text evidence="2">Belongs to the major facilitator superfamily. Bcr/CmlA family.</text>
</comment>
<dbReference type="InterPro" id="IPR011701">
    <property type="entry name" value="MFS"/>
</dbReference>
<dbReference type="Pfam" id="PF07690">
    <property type="entry name" value="MFS_1"/>
    <property type="match status" value="1"/>
</dbReference>
<dbReference type="STRING" id="1041930.Mtc_1535"/>
<evidence type="ECO:0000313" key="10">
    <source>
        <dbReference type="EMBL" id="AFD00287.1"/>
    </source>
</evidence>
<comment type="subcellular location">
    <subcellularLocation>
        <location evidence="1">Cell membrane</location>
        <topology evidence="1">Multi-pass membrane protein</topology>
    </subcellularLocation>
</comment>
<evidence type="ECO:0000256" key="5">
    <source>
        <dbReference type="ARBA" id="ARBA00022692"/>
    </source>
</evidence>
<dbReference type="KEGG" id="mez:Mtc_1535"/>
<keyword evidence="5 8" id="KW-0812">Transmembrane</keyword>
<feature type="transmembrane region" description="Helical" evidence="8">
    <location>
        <begin position="140"/>
        <end position="165"/>
    </location>
</feature>
<feature type="transmembrane region" description="Helical" evidence="8">
    <location>
        <begin position="12"/>
        <end position="31"/>
    </location>
</feature>
<feature type="transmembrane region" description="Helical" evidence="8">
    <location>
        <begin position="283"/>
        <end position="301"/>
    </location>
</feature>
<organism evidence="10 11">
    <name type="scientific">Methanocella conradii (strain DSM 24694 / JCM 17849 / CGMCC 1.5162 / HZ254)</name>
    <dbReference type="NCBI Taxonomy" id="1041930"/>
    <lineage>
        <taxon>Archaea</taxon>
        <taxon>Methanobacteriati</taxon>
        <taxon>Methanobacteriota</taxon>
        <taxon>Stenosarchaea group</taxon>
        <taxon>Methanomicrobia</taxon>
        <taxon>Methanocellales</taxon>
        <taxon>Methanocellaceae</taxon>
        <taxon>Methanocella</taxon>
    </lineage>
</organism>
<gene>
    <name evidence="10" type="ordered locus">Mtc_1535</name>
</gene>
<evidence type="ECO:0000256" key="4">
    <source>
        <dbReference type="ARBA" id="ARBA00022475"/>
    </source>
</evidence>
<feature type="transmembrane region" description="Helical" evidence="8">
    <location>
        <begin position="171"/>
        <end position="189"/>
    </location>
</feature>
<dbReference type="InterPro" id="IPR020846">
    <property type="entry name" value="MFS_dom"/>
</dbReference>
<evidence type="ECO:0000256" key="2">
    <source>
        <dbReference type="ARBA" id="ARBA00006236"/>
    </source>
</evidence>
<dbReference type="CDD" id="cd17320">
    <property type="entry name" value="MFS_MdfA_MDR_like"/>
    <property type="match status" value="1"/>
</dbReference>
<keyword evidence="7 8" id="KW-0472">Membrane</keyword>
<feature type="domain" description="Major facilitator superfamily (MFS) profile" evidence="9">
    <location>
        <begin position="16"/>
        <end position="405"/>
    </location>
</feature>
<dbReference type="GO" id="GO:1990961">
    <property type="term" value="P:xenobiotic detoxification by transmembrane export across the plasma membrane"/>
    <property type="evidence" value="ECO:0007669"/>
    <property type="project" value="InterPro"/>
</dbReference>
<dbReference type="GO" id="GO:0042910">
    <property type="term" value="F:xenobiotic transmembrane transporter activity"/>
    <property type="evidence" value="ECO:0007669"/>
    <property type="project" value="InterPro"/>
</dbReference>
<dbReference type="RefSeq" id="WP_014406118.1">
    <property type="nucleotide sequence ID" value="NC_017034.1"/>
</dbReference>
<dbReference type="GO" id="GO:0005886">
    <property type="term" value="C:plasma membrane"/>
    <property type="evidence" value="ECO:0007669"/>
    <property type="project" value="UniProtKB-SubCell"/>
</dbReference>
<reference evidence="10 11" key="1">
    <citation type="journal article" date="2012" name="J. Bacteriol.">
        <title>Complete genome sequence of a thermophilic methanogen, Methanocella conradii HZ254, isolated from Chinese rice field soil.</title>
        <authorList>
            <person name="Lu Z."/>
            <person name="Lu Y."/>
        </authorList>
    </citation>
    <scope>NUCLEOTIDE SEQUENCE [LARGE SCALE GENOMIC DNA]</scope>
    <source>
        <strain evidence="11">DSM 24694 / JCM 17849 / CGMCC 1.5162 / HZ254</strain>
    </source>
</reference>
<dbReference type="InterPro" id="IPR036259">
    <property type="entry name" value="MFS_trans_sf"/>
</dbReference>
<dbReference type="HOGENOM" id="CLU_001265_47_0_2"/>
<keyword evidence="6 8" id="KW-1133">Transmembrane helix</keyword>
<feature type="transmembrane region" description="Helical" evidence="8">
    <location>
        <begin position="110"/>
        <end position="128"/>
    </location>
</feature>
<keyword evidence="3" id="KW-0813">Transport</keyword>
<name>H8I736_METCZ</name>
<dbReference type="Gene3D" id="1.20.1720.10">
    <property type="entry name" value="Multidrug resistance protein D"/>
    <property type="match status" value="1"/>
</dbReference>
<evidence type="ECO:0000256" key="3">
    <source>
        <dbReference type="ARBA" id="ARBA00022448"/>
    </source>
</evidence>
<evidence type="ECO:0000313" key="11">
    <source>
        <dbReference type="Proteomes" id="UP000005233"/>
    </source>
</evidence>
<evidence type="ECO:0000259" key="9">
    <source>
        <dbReference type="PROSITE" id="PS50850"/>
    </source>
</evidence>
<feature type="transmembrane region" description="Helical" evidence="8">
    <location>
        <begin position="344"/>
        <end position="362"/>
    </location>
</feature>
<proteinExistence type="inferred from homology"/>
<dbReference type="PROSITE" id="PS50850">
    <property type="entry name" value="MFS"/>
    <property type="match status" value="1"/>
</dbReference>
<dbReference type="SUPFAM" id="SSF103473">
    <property type="entry name" value="MFS general substrate transporter"/>
    <property type="match status" value="1"/>
</dbReference>
<keyword evidence="11" id="KW-1185">Reference proteome</keyword>